<dbReference type="InterPro" id="IPR011006">
    <property type="entry name" value="CheY-like_superfamily"/>
</dbReference>
<dbReference type="Pfam" id="PF00072">
    <property type="entry name" value="Response_reg"/>
    <property type="match status" value="1"/>
</dbReference>
<feature type="modified residue" description="4-aspartylphosphate" evidence="2">
    <location>
        <position position="57"/>
    </location>
</feature>
<keyword evidence="5" id="KW-1185">Reference proteome</keyword>
<feature type="domain" description="Response regulatory" evidence="3">
    <location>
        <begin position="6"/>
        <end position="122"/>
    </location>
</feature>
<sequence length="129" mass="14512">MREKKTILVVDDDVVYRHLLTSRLTKTGYEVLIANNGREALNWIHQSIQRPDLVILDLLMPQMSGVEVLEAVKALPFKLPVILISGAEWPIARQAMSHSAPDAYLTKPFVVQDLLDKIEGFLQPIPEIG</sequence>
<dbReference type="InterPro" id="IPR050595">
    <property type="entry name" value="Bact_response_regulator"/>
</dbReference>
<proteinExistence type="predicted"/>
<dbReference type="CDD" id="cd00156">
    <property type="entry name" value="REC"/>
    <property type="match status" value="1"/>
</dbReference>
<dbReference type="OrthoDB" id="960395at2"/>
<gene>
    <name evidence="4" type="ORF">EHT25_20080</name>
</gene>
<dbReference type="PANTHER" id="PTHR44591:SF3">
    <property type="entry name" value="RESPONSE REGULATORY DOMAIN-CONTAINING PROTEIN"/>
    <property type="match status" value="1"/>
</dbReference>
<dbReference type="InterPro" id="IPR001789">
    <property type="entry name" value="Sig_transdc_resp-reg_receiver"/>
</dbReference>
<evidence type="ECO:0000256" key="2">
    <source>
        <dbReference type="PROSITE-ProRule" id="PRU00169"/>
    </source>
</evidence>
<dbReference type="PROSITE" id="PS50110">
    <property type="entry name" value="RESPONSE_REGULATORY"/>
    <property type="match status" value="1"/>
</dbReference>
<dbReference type="GO" id="GO:0000160">
    <property type="term" value="P:phosphorelay signal transduction system"/>
    <property type="evidence" value="ECO:0007669"/>
    <property type="project" value="InterPro"/>
</dbReference>
<organism evidence="4 5">
    <name type="scientific">Larkinella rosea</name>
    <dbReference type="NCBI Taxonomy" id="2025312"/>
    <lineage>
        <taxon>Bacteria</taxon>
        <taxon>Pseudomonadati</taxon>
        <taxon>Bacteroidota</taxon>
        <taxon>Cytophagia</taxon>
        <taxon>Cytophagales</taxon>
        <taxon>Spirosomataceae</taxon>
        <taxon>Larkinella</taxon>
    </lineage>
</organism>
<dbReference type="PANTHER" id="PTHR44591">
    <property type="entry name" value="STRESS RESPONSE REGULATOR PROTEIN 1"/>
    <property type="match status" value="1"/>
</dbReference>
<protein>
    <submittedName>
        <fullName evidence="4">Response regulator</fullName>
    </submittedName>
</protein>
<name>A0A3P1BPH9_9BACT</name>
<dbReference type="EMBL" id="RQJO01000009">
    <property type="protein sequence ID" value="RRB02746.1"/>
    <property type="molecule type" value="Genomic_DNA"/>
</dbReference>
<accession>A0A3P1BPH9</accession>
<evidence type="ECO:0000256" key="1">
    <source>
        <dbReference type="ARBA" id="ARBA00022553"/>
    </source>
</evidence>
<comment type="caution">
    <text evidence="4">The sequence shown here is derived from an EMBL/GenBank/DDBJ whole genome shotgun (WGS) entry which is preliminary data.</text>
</comment>
<dbReference type="Proteomes" id="UP000271925">
    <property type="component" value="Unassembled WGS sequence"/>
</dbReference>
<dbReference type="Gene3D" id="3.40.50.2300">
    <property type="match status" value="1"/>
</dbReference>
<dbReference type="RefSeq" id="WP_124876909.1">
    <property type="nucleotide sequence ID" value="NZ_RQJO01000009.1"/>
</dbReference>
<evidence type="ECO:0000313" key="4">
    <source>
        <dbReference type="EMBL" id="RRB02746.1"/>
    </source>
</evidence>
<dbReference type="SUPFAM" id="SSF52172">
    <property type="entry name" value="CheY-like"/>
    <property type="match status" value="1"/>
</dbReference>
<dbReference type="SMART" id="SM00448">
    <property type="entry name" value="REC"/>
    <property type="match status" value="1"/>
</dbReference>
<reference evidence="4 5" key="1">
    <citation type="submission" date="2018-11" db="EMBL/GenBank/DDBJ databases">
        <authorList>
            <person name="Zhou Z."/>
            <person name="Wang G."/>
        </authorList>
    </citation>
    <scope>NUCLEOTIDE SEQUENCE [LARGE SCALE GENOMIC DNA]</scope>
    <source>
        <strain evidence="4 5">KCTC52004</strain>
    </source>
</reference>
<dbReference type="AlphaFoldDB" id="A0A3P1BPH9"/>
<keyword evidence="1 2" id="KW-0597">Phosphoprotein</keyword>
<evidence type="ECO:0000313" key="5">
    <source>
        <dbReference type="Proteomes" id="UP000271925"/>
    </source>
</evidence>
<evidence type="ECO:0000259" key="3">
    <source>
        <dbReference type="PROSITE" id="PS50110"/>
    </source>
</evidence>